<dbReference type="OrthoDB" id="1919336at2759"/>
<feature type="region of interest" description="Disordered" evidence="2">
    <location>
        <begin position="104"/>
        <end position="126"/>
    </location>
</feature>
<dbReference type="GO" id="GO:0005634">
    <property type="term" value="C:nucleus"/>
    <property type="evidence" value="ECO:0007669"/>
    <property type="project" value="UniProtKB-UniRule"/>
</dbReference>
<accession>A0A5J4T2H2</accession>
<dbReference type="InterPro" id="IPR009071">
    <property type="entry name" value="HMG_box_dom"/>
</dbReference>
<dbReference type="SUPFAM" id="SSF47095">
    <property type="entry name" value="HMG-box"/>
    <property type="match status" value="1"/>
</dbReference>
<evidence type="ECO:0000313" key="5">
    <source>
        <dbReference type="Proteomes" id="UP000324800"/>
    </source>
</evidence>
<feature type="non-terminal residue" evidence="4">
    <location>
        <position position="266"/>
    </location>
</feature>
<keyword evidence="1" id="KW-0539">Nucleus</keyword>
<evidence type="ECO:0000313" key="4">
    <source>
        <dbReference type="EMBL" id="KAA6352699.1"/>
    </source>
</evidence>
<gene>
    <name evidence="4" type="ORF">EZS28_051774</name>
</gene>
<feature type="compositionally biased region" description="Basic and acidic residues" evidence="2">
    <location>
        <begin position="213"/>
        <end position="237"/>
    </location>
</feature>
<feature type="domain" description="HMG box" evidence="3">
    <location>
        <begin position="201"/>
        <end position="266"/>
    </location>
</feature>
<name>A0A5J4T2H2_9EUKA</name>
<dbReference type="InterPro" id="IPR036910">
    <property type="entry name" value="HMG_box_dom_sf"/>
</dbReference>
<comment type="caution">
    <text evidence="4">The sequence shown here is derived from an EMBL/GenBank/DDBJ whole genome shotgun (WGS) entry which is preliminary data.</text>
</comment>
<feature type="region of interest" description="Disordered" evidence="2">
    <location>
        <begin position="166"/>
        <end position="238"/>
    </location>
</feature>
<evidence type="ECO:0000259" key="3">
    <source>
        <dbReference type="PROSITE" id="PS50118"/>
    </source>
</evidence>
<dbReference type="Proteomes" id="UP000324800">
    <property type="component" value="Unassembled WGS sequence"/>
</dbReference>
<feature type="compositionally biased region" description="Polar residues" evidence="2">
    <location>
        <begin position="166"/>
        <end position="178"/>
    </location>
</feature>
<dbReference type="AlphaFoldDB" id="A0A5J4T2H2"/>
<dbReference type="GO" id="GO:0003677">
    <property type="term" value="F:DNA binding"/>
    <property type="evidence" value="ECO:0007669"/>
    <property type="project" value="UniProtKB-UniRule"/>
</dbReference>
<sequence>EFAKAENVFPVKELAEAIGGQTLTEQDAQQLLINFFWYPGQYNEQEIIRRIESMRYDDITLLLILLNLRPKQYPKKIDRAHAIVDFLKNPLIDPSKLATHRKPIVGKAKVSKNSNKDDMYRPYKQKKSIEMKKNEFEDIYVTEKDDYLVNEGNEDNSEYYGENQAEYGSTHNESPKQKSTWHQKGLKHGSREKKPVDPERPKRPPNSFVLFQKDVRDKVNQQLKDEQEANKDSDKPVVHSNFIVIQRMAQVWKALKPEEQKEYQTR</sequence>
<feature type="compositionally biased region" description="Basic residues" evidence="2">
    <location>
        <begin position="179"/>
        <end position="191"/>
    </location>
</feature>
<organism evidence="4 5">
    <name type="scientific">Streblomastix strix</name>
    <dbReference type="NCBI Taxonomy" id="222440"/>
    <lineage>
        <taxon>Eukaryota</taxon>
        <taxon>Metamonada</taxon>
        <taxon>Preaxostyla</taxon>
        <taxon>Oxymonadida</taxon>
        <taxon>Streblomastigidae</taxon>
        <taxon>Streblomastix</taxon>
    </lineage>
</organism>
<evidence type="ECO:0000256" key="2">
    <source>
        <dbReference type="SAM" id="MobiDB-lite"/>
    </source>
</evidence>
<dbReference type="PROSITE" id="PS50118">
    <property type="entry name" value="HMG_BOX_2"/>
    <property type="match status" value="1"/>
</dbReference>
<evidence type="ECO:0000256" key="1">
    <source>
        <dbReference type="PROSITE-ProRule" id="PRU00267"/>
    </source>
</evidence>
<protein>
    <recommendedName>
        <fullName evidence="3">HMG box domain-containing protein</fullName>
    </recommendedName>
</protein>
<feature type="compositionally biased region" description="Basic and acidic residues" evidence="2">
    <location>
        <begin position="114"/>
        <end position="126"/>
    </location>
</feature>
<keyword evidence="1" id="KW-0238">DNA-binding</keyword>
<dbReference type="EMBL" id="SNRW01039464">
    <property type="protein sequence ID" value="KAA6352699.1"/>
    <property type="molecule type" value="Genomic_DNA"/>
</dbReference>
<proteinExistence type="predicted"/>
<feature type="DNA-binding region" description="HMG box" evidence="1">
    <location>
        <begin position="201"/>
        <end position="266"/>
    </location>
</feature>
<dbReference type="Gene3D" id="1.10.30.10">
    <property type="entry name" value="High mobility group box domain"/>
    <property type="match status" value="1"/>
</dbReference>
<feature type="non-terminal residue" evidence="4">
    <location>
        <position position="1"/>
    </location>
</feature>
<feature type="compositionally biased region" description="Basic and acidic residues" evidence="2">
    <location>
        <begin position="192"/>
        <end position="202"/>
    </location>
</feature>
<reference evidence="4 5" key="1">
    <citation type="submission" date="2019-03" db="EMBL/GenBank/DDBJ databases">
        <title>Single cell metagenomics reveals metabolic interactions within the superorganism composed of flagellate Streblomastix strix and complex community of Bacteroidetes bacteria on its surface.</title>
        <authorList>
            <person name="Treitli S.C."/>
            <person name="Kolisko M."/>
            <person name="Husnik F."/>
            <person name="Keeling P."/>
            <person name="Hampl V."/>
        </authorList>
    </citation>
    <scope>NUCLEOTIDE SEQUENCE [LARGE SCALE GENOMIC DNA]</scope>
    <source>
        <strain evidence="4">ST1C</strain>
    </source>
</reference>